<name>A0A926N5G8_9BACL</name>
<evidence type="ECO:0000313" key="3">
    <source>
        <dbReference type="EMBL" id="MBD1371764.1"/>
    </source>
</evidence>
<organism evidence="3 4">
    <name type="scientific">Polycladospora coralii</name>
    <dbReference type="NCBI Taxonomy" id="2771432"/>
    <lineage>
        <taxon>Bacteria</taxon>
        <taxon>Bacillati</taxon>
        <taxon>Bacillota</taxon>
        <taxon>Bacilli</taxon>
        <taxon>Bacillales</taxon>
        <taxon>Thermoactinomycetaceae</taxon>
        <taxon>Polycladospora</taxon>
    </lineage>
</organism>
<comment type="caution">
    <text evidence="3">The sequence shown here is derived from an EMBL/GenBank/DDBJ whole genome shotgun (WGS) entry which is preliminary data.</text>
</comment>
<dbReference type="SUPFAM" id="SSF55021">
    <property type="entry name" value="ACT-like"/>
    <property type="match status" value="1"/>
</dbReference>
<reference evidence="3" key="1">
    <citation type="submission" date="2020-09" db="EMBL/GenBank/DDBJ databases">
        <title>A novel bacterium of genus Hazenella, isolated from South China Sea.</title>
        <authorList>
            <person name="Huang H."/>
            <person name="Mo K."/>
            <person name="Hu Y."/>
        </authorList>
    </citation>
    <scope>NUCLEOTIDE SEQUENCE</scope>
    <source>
        <strain evidence="3">IB182357</strain>
    </source>
</reference>
<accession>A0A926N5G8</accession>
<dbReference type="Pfam" id="PF01842">
    <property type="entry name" value="ACT"/>
    <property type="match status" value="1"/>
</dbReference>
<evidence type="ECO:0000259" key="2">
    <source>
        <dbReference type="PROSITE" id="PS51671"/>
    </source>
</evidence>
<dbReference type="PIRSF" id="PIRSF025624">
    <property type="entry name" value="ACT_PheB"/>
    <property type="match status" value="1"/>
</dbReference>
<gene>
    <name evidence="3" type="ORF">IC620_05250</name>
</gene>
<dbReference type="PROSITE" id="PS51671">
    <property type="entry name" value="ACT"/>
    <property type="match status" value="1"/>
</dbReference>
<dbReference type="AlphaFoldDB" id="A0A926N5G8"/>
<proteinExistence type="inferred from homology"/>
<dbReference type="NCBIfam" id="NF003361">
    <property type="entry name" value="PRK04435.1"/>
    <property type="match status" value="1"/>
</dbReference>
<dbReference type="InterPro" id="IPR008310">
    <property type="entry name" value="UPF0735_ACT_dom-cont"/>
</dbReference>
<dbReference type="HAMAP" id="MF_00707">
    <property type="entry name" value="UPF0735"/>
    <property type="match status" value="1"/>
</dbReference>
<dbReference type="InterPro" id="IPR002912">
    <property type="entry name" value="ACT_dom"/>
</dbReference>
<evidence type="ECO:0000313" key="4">
    <source>
        <dbReference type="Proteomes" id="UP000661691"/>
    </source>
</evidence>
<dbReference type="InterPro" id="IPR045865">
    <property type="entry name" value="ACT-like_dom_sf"/>
</dbReference>
<feature type="domain" description="ACT" evidence="2">
    <location>
        <begin position="70"/>
        <end position="145"/>
    </location>
</feature>
<dbReference type="EMBL" id="JACXAH010000005">
    <property type="protein sequence ID" value="MBD1371764.1"/>
    <property type="molecule type" value="Genomic_DNA"/>
</dbReference>
<keyword evidence="4" id="KW-1185">Reference proteome</keyword>
<comment type="similarity">
    <text evidence="1">Belongs to the UPF0735 family.</text>
</comment>
<dbReference type="Proteomes" id="UP000661691">
    <property type="component" value="Unassembled WGS sequence"/>
</dbReference>
<dbReference type="RefSeq" id="WP_191138400.1">
    <property type="nucleotide sequence ID" value="NZ_JACXAG020000001.1"/>
</dbReference>
<sequence>MSNDPLVLVKKSCLPDVMQKTLEVKRLLAMGLISTVQEGVDQVEMSRSSFYKYKDHIFPFDELVKEKMINLSLTLENQPGVLSQILGYLAENGVNVLTIHQTIPLQGEANVSISIEIGQMKMSLNQVIGGLRALPGLIRVTIIGTGS</sequence>
<protein>
    <recommendedName>
        <fullName evidence="1">UPF0735 ACT domain-containing protein IC620_05250</fullName>
    </recommendedName>
</protein>
<evidence type="ECO:0000256" key="1">
    <source>
        <dbReference type="HAMAP-Rule" id="MF_00707"/>
    </source>
</evidence>
<dbReference type="Gene3D" id="3.30.70.260">
    <property type="match status" value="1"/>
</dbReference>